<dbReference type="Proteomes" id="UP000426444">
    <property type="component" value="Chromosome"/>
</dbReference>
<reference evidence="2" key="1">
    <citation type="journal article" date="2019" name="Microbiology">
        <title>Complete Genome Sequence of an Uncultured Bacterium of the Candidate Phylum Bipolaricaulota.</title>
        <authorList>
            <person name="Kadnikov V.V."/>
            <person name="Mardanov A.V."/>
            <person name="Beletsky A.V."/>
            <person name="Frank Y.A."/>
            <person name="Karnachuk O.V."/>
            <person name="Ravin N.V."/>
        </authorList>
    </citation>
    <scope>NUCLEOTIDE SEQUENCE [LARGE SCALE GENOMIC DNA]</scope>
</reference>
<keyword evidence="2" id="KW-1185">Reference proteome</keyword>
<name>A0A6I6D6L9_9FIRM</name>
<dbReference type="EMBL" id="CP046457">
    <property type="protein sequence ID" value="QGT98863.1"/>
    <property type="molecule type" value="Genomic_DNA"/>
</dbReference>
<dbReference type="KEGG" id="salq:SYNTR_0270"/>
<protein>
    <submittedName>
        <fullName evidence="1">Uncharacterized protein</fullName>
    </submittedName>
</protein>
<proteinExistence type="predicted"/>
<accession>A0A6I6D6L9</accession>
<dbReference type="AlphaFoldDB" id="A0A6I6D6L9"/>
<organism evidence="1 2">
    <name type="scientific">Candidatus Syntrophocurvum alkaliphilum</name>
    <dbReference type="NCBI Taxonomy" id="2293317"/>
    <lineage>
        <taxon>Bacteria</taxon>
        <taxon>Bacillati</taxon>
        <taxon>Bacillota</taxon>
        <taxon>Clostridia</taxon>
        <taxon>Eubacteriales</taxon>
        <taxon>Syntrophomonadaceae</taxon>
        <taxon>Candidatus Syntrophocurvum</taxon>
    </lineage>
</organism>
<evidence type="ECO:0000313" key="1">
    <source>
        <dbReference type="EMBL" id="QGT98863.1"/>
    </source>
</evidence>
<evidence type="ECO:0000313" key="2">
    <source>
        <dbReference type="Proteomes" id="UP000426444"/>
    </source>
</evidence>
<sequence>MDLDKQVSYSLKFFVVAFGKNQNLIDKPCLVNSIDIFHLHN</sequence>
<gene>
    <name evidence="1" type="ORF">SYNTR_0270</name>
</gene>